<dbReference type="InterPro" id="IPR032675">
    <property type="entry name" value="LRR_dom_sf"/>
</dbReference>
<dbReference type="SMART" id="SM00365">
    <property type="entry name" value="LRR_SD22"/>
    <property type="match status" value="3"/>
</dbReference>
<evidence type="ECO:0000313" key="5">
    <source>
        <dbReference type="Proteomes" id="UP000085678"/>
    </source>
</evidence>
<dbReference type="OrthoDB" id="1055097at2759"/>
<dbReference type="InParanoid" id="A0A1S3KDX1"/>
<dbReference type="PANTHER" id="PTHR24366:SF96">
    <property type="entry name" value="LEUCINE RICH REPEAT CONTAINING 53"/>
    <property type="match status" value="1"/>
</dbReference>
<evidence type="ECO:0000256" key="4">
    <source>
        <dbReference type="SAM" id="Phobius"/>
    </source>
</evidence>
<keyword evidence="1" id="KW-0433">Leucine-rich repeat</keyword>
<sequence length="370" mass="41500">MESSLTDIPNAISGMGKMEELDLNNNRIRGVNQIHFAKMVQLRKLNLANNKISSLDPLSFHYCDQLEELDLSNNLIREVSPIHFVAQVLLRKINLSYNRIHSLGPRLFQNCKNLKYVDFSNNLITIMDQNVFIGPSQSLRYVDLRNNKCDTFHKCIVAKLQHFETFYFSTEFFNCDCRLAWIRQLSYQFGSRISVSGTCYQPRELYGQGLSSYPLDGCTLEDESFESCNIVTTTPPDTKTEPTSKPLNRSFVNSAQISSLQKDLSNVQTITTMSASVAVVAVVAFVATLVVLLTCFFKQRNRVPIKGRVQGHVNQGVKSERLPEGQSSGDSQYQNTAGTACSAPSGAYEPLRKDGRGLKQHGGQYAIINK</sequence>
<gene>
    <name evidence="6" type="primary">LOC106181093</name>
</gene>
<dbReference type="SUPFAM" id="SSF52058">
    <property type="entry name" value="L domain-like"/>
    <property type="match status" value="1"/>
</dbReference>
<keyword evidence="4" id="KW-0472">Membrane</keyword>
<evidence type="ECO:0000256" key="1">
    <source>
        <dbReference type="ARBA" id="ARBA00022614"/>
    </source>
</evidence>
<dbReference type="KEGG" id="lak:106181093"/>
<dbReference type="PANTHER" id="PTHR24366">
    <property type="entry name" value="IG(IMMUNOGLOBULIN) AND LRR(LEUCINE RICH REPEAT) DOMAINS"/>
    <property type="match status" value="1"/>
</dbReference>
<evidence type="ECO:0000256" key="3">
    <source>
        <dbReference type="SAM" id="MobiDB-lite"/>
    </source>
</evidence>
<keyword evidence="4" id="KW-1133">Transmembrane helix</keyword>
<keyword evidence="5" id="KW-1185">Reference proteome</keyword>
<accession>A0A1S3KDX1</accession>
<dbReference type="GeneID" id="106181093"/>
<feature type="region of interest" description="Disordered" evidence="3">
    <location>
        <begin position="314"/>
        <end position="355"/>
    </location>
</feature>
<dbReference type="Pfam" id="PF13855">
    <property type="entry name" value="LRR_8"/>
    <property type="match status" value="1"/>
</dbReference>
<dbReference type="Proteomes" id="UP000085678">
    <property type="component" value="Unplaced"/>
</dbReference>
<dbReference type="SMART" id="SM00369">
    <property type="entry name" value="LRR_TYP"/>
    <property type="match status" value="5"/>
</dbReference>
<dbReference type="Gene3D" id="3.80.10.10">
    <property type="entry name" value="Ribonuclease Inhibitor"/>
    <property type="match status" value="1"/>
</dbReference>
<proteinExistence type="predicted"/>
<evidence type="ECO:0000313" key="6">
    <source>
        <dbReference type="RefSeq" id="XP_013420823.1"/>
    </source>
</evidence>
<evidence type="ECO:0000256" key="2">
    <source>
        <dbReference type="ARBA" id="ARBA00022737"/>
    </source>
</evidence>
<dbReference type="InterPro" id="IPR001611">
    <property type="entry name" value="Leu-rich_rpt"/>
</dbReference>
<feature type="transmembrane region" description="Helical" evidence="4">
    <location>
        <begin position="275"/>
        <end position="297"/>
    </location>
</feature>
<dbReference type="InterPro" id="IPR003591">
    <property type="entry name" value="Leu-rich_rpt_typical-subtyp"/>
</dbReference>
<dbReference type="PROSITE" id="PS51450">
    <property type="entry name" value="LRR"/>
    <property type="match status" value="2"/>
</dbReference>
<feature type="compositionally biased region" description="Polar residues" evidence="3">
    <location>
        <begin position="325"/>
        <end position="339"/>
    </location>
</feature>
<name>A0A1S3KDX1_LINAN</name>
<keyword evidence="4" id="KW-0812">Transmembrane</keyword>
<protein>
    <submittedName>
        <fullName evidence="6">Slit homolog 2 protein-like</fullName>
    </submittedName>
</protein>
<dbReference type="AlphaFoldDB" id="A0A1S3KDX1"/>
<dbReference type="RefSeq" id="XP_013420823.1">
    <property type="nucleotide sequence ID" value="XM_013565369.1"/>
</dbReference>
<dbReference type="STRING" id="7574.A0A1S3KDX1"/>
<reference evidence="6" key="1">
    <citation type="submission" date="2025-08" db="UniProtKB">
        <authorList>
            <consortium name="RefSeq"/>
        </authorList>
    </citation>
    <scope>IDENTIFICATION</scope>
    <source>
        <tissue evidence="6">Gonads</tissue>
    </source>
</reference>
<organism evidence="5 6">
    <name type="scientific">Lingula anatina</name>
    <name type="common">Brachiopod</name>
    <name type="synonym">Lingula unguis</name>
    <dbReference type="NCBI Taxonomy" id="7574"/>
    <lineage>
        <taxon>Eukaryota</taxon>
        <taxon>Metazoa</taxon>
        <taxon>Spiralia</taxon>
        <taxon>Lophotrochozoa</taxon>
        <taxon>Brachiopoda</taxon>
        <taxon>Linguliformea</taxon>
        <taxon>Lingulata</taxon>
        <taxon>Lingulida</taxon>
        <taxon>Linguloidea</taxon>
        <taxon>Lingulidae</taxon>
        <taxon>Lingula</taxon>
    </lineage>
</organism>
<keyword evidence="2" id="KW-0677">Repeat</keyword>